<name>A0A6A6BMI7_9PEZI</name>
<gene>
    <name evidence="3" type="ORF">K452DRAFT_162110</name>
</gene>
<proteinExistence type="predicted"/>
<keyword evidence="1" id="KW-0812">Transmembrane</keyword>
<dbReference type="AlphaFoldDB" id="A0A6A6BMI7"/>
<feature type="signal peptide" evidence="2">
    <location>
        <begin position="1"/>
        <end position="28"/>
    </location>
</feature>
<evidence type="ECO:0000256" key="2">
    <source>
        <dbReference type="SAM" id="SignalP"/>
    </source>
</evidence>
<reference evidence="3" key="1">
    <citation type="journal article" date="2020" name="Stud. Mycol.">
        <title>101 Dothideomycetes genomes: a test case for predicting lifestyles and emergence of pathogens.</title>
        <authorList>
            <person name="Haridas S."/>
            <person name="Albert R."/>
            <person name="Binder M."/>
            <person name="Bloem J."/>
            <person name="Labutti K."/>
            <person name="Salamov A."/>
            <person name="Andreopoulos B."/>
            <person name="Baker S."/>
            <person name="Barry K."/>
            <person name="Bills G."/>
            <person name="Bluhm B."/>
            <person name="Cannon C."/>
            <person name="Castanera R."/>
            <person name="Culley D."/>
            <person name="Daum C."/>
            <person name="Ezra D."/>
            <person name="Gonzalez J."/>
            <person name="Henrissat B."/>
            <person name="Kuo A."/>
            <person name="Liang C."/>
            <person name="Lipzen A."/>
            <person name="Lutzoni F."/>
            <person name="Magnuson J."/>
            <person name="Mondo S."/>
            <person name="Nolan M."/>
            <person name="Ohm R."/>
            <person name="Pangilinan J."/>
            <person name="Park H.-J."/>
            <person name="Ramirez L."/>
            <person name="Alfaro M."/>
            <person name="Sun H."/>
            <person name="Tritt A."/>
            <person name="Yoshinaga Y."/>
            <person name="Zwiers L.-H."/>
            <person name="Turgeon B."/>
            <person name="Goodwin S."/>
            <person name="Spatafora J."/>
            <person name="Crous P."/>
            <person name="Grigoriev I."/>
        </authorList>
    </citation>
    <scope>NUCLEOTIDE SEQUENCE</scope>
    <source>
        <strain evidence="3">CBS 121167</strain>
    </source>
</reference>
<keyword evidence="1" id="KW-1133">Transmembrane helix</keyword>
<sequence length="125" mass="15100">MRRNRFVLLLSLLLLLFIWVDYLYQAGATEWRVDRQTQTDTHDDDVDDLMDAHVCMCVGMHMTVQHNALLKWLIFRFFVFIFFFVLRLTWLDDTTQHSTAQQAWLACLLASYEYSTRDRHRHRLT</sequence>
<keyword evidence="4" id="KW-1185">Reference proteome</keyword>
<evidence type="ECO:0008006" key="5">
    <source>
        <dbReference type="Google" id="ProtNLM"/>
    </source>
</evidence>
<protein>
    <recommendedName>
        <fullName evidence="5">Secreted peptide</fullName>
    </recommendedName>
</protein>
<accession>A0A6A6BMI7</accession>
<keyword evidence="2" id="KW-0732">Signal</keyword>
<dbReference type="GeneID" id="54293175"/>
<evidence type="ECO:0000313" key="3">
    <source>
        <dbReference type="EMBL" id="KAF2143771.1"/>
    </source>
</evidence>
<evidence type="ECO:0000313" key="4">
    <source>
        <dbReference type="Proteomes" id="UP000799438"/>
    </source>
</evidence>
<dbReference type="Proteomes" id="UP000799438">
    <property type="component" value="Unassembled WGS sequence"/>
</dbReference>
<dbReference type="RefSeq" id="XP_033399483.1">
    <property type="nucleotide sequence ID" value="XM_033535679.1"/>
</dbReference>
<feature type="transmembrane region" description="Helical" evidence="1">
    <location>
        <begin position="69"/>
        <end position="90"/>
    </location>
</feature>
<organism evidence="3 4">
    <name type="scientific">Aplosporella prunicola CBS 121167</name>
    <dbReference type="NCBI Taxonomy" id="1176127"/>
    <lineage>
        <taxon>Eukaryota</taxon>
        <taxon>Fungi</taxon>
        <taxon>Dikarya</taxon>
        <taxon>Ascomycota</taxon>
        <taxon>Pezizomycotina</taxon>
        <taxon>Dothideomycetes</taxon>
        <taxon>Dothideomycetes incertae sedis</taxon>
        <taxon>Botryosphaeriales</taxon>
        <taxon>Aplosporellaceae</taxon>
        <taxon>Aplosporella</taxon>
    </lineage>
</organism>
<dbReference type="EMBL" id="ML995481">
    <property type="protein sequence ID" value="KAF2143771.1"/>
    <property type="molecule type" value="Genomic_DNA"/>
</dbReference>
<feature type="chain" id="PRO_5025380878" description="Secreted peptide" evidence="2">
    <location>
        <begin position="29"/>
        <end position="125"/>
    </location>
</feature>
<keyword evidence="1" id="KW-0472">Membrane</keyword>
<evidence type="ECO:0000256" key="1">
    <source>
        <dbReference type="SAM" id="Phobius"/>
    </source>
</evidence>